<dbReference type="InterPro" id="IPR006669">
    <property type="entry name" value="MgtE_transporter"/>
</dbReference>
<dbReference type="Gene3D" id="2.30.30.240">
    <property type="entry name" value="PRC-barrel domain"/>
    <property type="match status" value="1"/>
</dbReference>
<proteinExistence type="predicted"/>
<keyword evidence="1" id="KW-0129">CBS domain</keyword>
<dbReference type="STRING" id="1618480.US11_C0004G0076"/>
<name>A0A0G0HD19_9BACT</name>
<dbReference type="PANTHER" id="PTHR43773">
    <property type="entry name" value="MAGNESIUM TRANSPORTER MGTE"/>
    <property type="match status" value="1"/>
</dbReference>
<dbReference type="EMBL" id="LBRS01000004">
    <property type="protein sequence ID" value="KKQ01806.1"/>
    <property type="molecule type" value="Genomic_DNA"/>
</dbReference>
<organism evidence="3 4">
    <name type="scientific">Candidatus Roizmanbacteria bacterium GW2011_GWA2_36_23</name>
    <dbReference type="NCBI Taxonomy" id="1618480"/>
    <lineage>
        <taxon>Bacteria</taxon>
        <taxon>Candidatus Roizmaniibacteriota</taxon>
    </lineage>
</organism>
<dbReference type="InterPro" id="IPR046342">
    <property type="entry name" value="CBS_dom_sf"/>
</dbReference>
<dbReference type="PANTHER" id="PTHR43773:SF1">
    <property type="entry name" value="MAGNESIUM TRANSPORTER MGTE"/>
    <property type="match status" value="1"/>
</dbReference>
<dbReference type="Pfam" id="PF05239">
    <property type="entry name" value="PRC"/>
    <property type="match status" value="1"/>
</dbReference>
<dbReference type="SMART" id="SM00116">
    <property type="entry name" value="CBS"/>
    <property type="match status" value="2"/>
</dbReference>
<dbReference type="Gene3D" id="1.25.60.10">
    <property type="entry name" value="MgtE N-terminal domain-like"/>
    <property type="match status" value="1"/>
</dbReference>
<dbReference type="Proteomes" id="UP000034344">
    <property type="component" value="Unassembled WGS sequence"/>
</dbReference>
<evidence type="ECO:0000256" key="1">
    <source>
        <dbReference type="PROSITE-ProRule" id="PRU00703"/>
    </source>
</evidence>
<dbReference type="InterPro" id="IPR027275">
    <property type="entry name" value="PRC-brl_dom"/>
</dbReference>
<dbReference type="SUPFAM" id="SSF54631">
    <property type="entry name" value="CBS-domain pair"/>
    <property type="match status" value="1"/>
</dbReference>
<evidence type="ECO:0000259" key="2">
    <source>
        <dbReference type="PROSITE" id="PS51371"/>
    </source>
</evidence>
<sequence length="405" mass="46977">MIYFSELKGKEVFTEDEIKVGKLEDAIFIAGETPLITKFIVRNTQDLKMIIPIDFLLKINKRLLIKKEYVTAILDENELFVVKNLLDKQIIDLKGNKIVRVNDIAIQDKAEFGKLYISGVDIGLRGIIRWIGFDEFFDKVSKLFKLTNPTEFLSWGDIQPLELIRGHVKLKRKEEKLQKIRPEDLADYLEKTNIFNTSKFLKILDDNKVAEVIEHLNINYQTSLFKYFHSEKSAKIISLIDPDDAVDILLALSPKKREDILRNFSPKKRSEILHLIQLSGNKIGDLATSQFLAVKSEDTVREVIDKIKKETSSYSYLYYIFVINKTNQLVGVFNLHELLMQDLDTPIYKFMIQEVIVVHLTTPEDIVIKRLLRYKLDALPIIDNNKVIQGIITFDDIAEKILMKK</sequence>
<dbReference type="PROSITE" id="PS51371">
    <property type="entry name" value="CBS"/>
    <property type="match status" value="1"/>
</dbReference>
<dbReference type="SMART" id="SM00924">
    <property type="entry name" value="MgtE_N"/>
    <property type="match status" value="1"/>
</dbReference>
<dbReference type="Gene3D" id="3.10.580.10">
    <property type="entry name" value="CBS-domain"/>
    <property type="match status" value="1"/>
</dbReference>
<protein>
    <recommendedName>
        <fullName evidence="2">CBS domain-containing protein</fullName>
    </recommendedName>
</protein>
<reference evidence="3 4" key="1">
    <citation type="journal article" date="2015" name="Nature">
        <title>rRNA introns, odd ribosomes, and small enigmatic genomes across a large radiation of phyla.</title>
        <authorList>
            <person name="Brown C.T."/>
            <person name="Hug L.A."/>
            <person name="Thomas B.C."/>
            <person name="Sharon I."/>
            <person name="Castelle C.J."/>
            <person name="Singh A."/>
            <person name="Wilkins M.J."/>
            <person name="Williams K.H."/>
            <person name="Banfield J.F."/>
        </authorList>
    </citation>
    <scope>NUCLEOTIDE SEQUENCE [LARGE SCALE GENOMIC DNA]</scope>
</reference>
<dbReference type="GO" id="GO:0015095">
    <property type="term" value="F:magnesium ion transmembrane transporter activity"/>
    <property type="evidence" value="ECO:0007669"/>
    <property type="project" value="InterPro"/>
</dbReference>
<evidence type="ECO:0000313" key="3">
    <source>
        <dbReference type="EMBL" id="KKQ01806.1"/>
    </source>
</evidence>
<dbReference type="GO" id="GO:0016020">
    <property type="term" value="C:membrane"/>
    <property type="evidence" value="ECO:0007669"/>
    <property type="project" value="InterPro"/>
</dbReference>
<dbReference type="SUPFAM" id="SSF158791">
    <property type="entry name" value="MgtE N-terminal domain-like"/>
    <property type="match status" value="1"/>
</dbReference>
<dbReference type="CDD" id="cd04606">
    <property type="entry name" value="CBS_pair_Mg_transporter"/>
    <property type="match status" value="1"/>
</dbReference>
<dbReference type="AlphaFoldDB" id="A0A0G0HD19"/>
<feature type="domain" description="CBS" evidence="2">
    <location>
        <begin position="351"/>
        <end position="405"/>
    </location>
</feature>
<dbReference type="Pfam" id="PF03448">
    <property type="entry name" value="MgtE_N"/>
    <property type="match status" value="1"/>
</dbReference>
<gene>
    <name evidence="3" type="ORF">US11_C0004G0076</name>
</gene>
<dbReference type="InterPro" id="IPR000644">
    <property type="entry name" value="CBS_dom"/>
</dbReference>
<evidence type="ECO:0000313" key="4">
    <source>
        <dbReference type="Proteomes" id="UP000034344"/>
    </source>
</evidence>
<dbReference type="Pfam" id="PF00571">
    <property type="entry name" value="CBS"/>
    <property type="match status" value="2"/>
</dbReference>
<dbReference type="InterPro" id="IPR038076">
    <property type="entry name" value="MgtE_N_sf"/>
</dbReference>
<comment type="caution">
    <text evidence="3">The sequence shown here is derived from an EMBL/GenBank/DDBJ whole genome shotgun (WGS) entry which is preliminary data.</text>
</comment>
<dbReference type="InterPro" id="IPR006668">
    <property type="entry name" value="Mg_transptr_MgtE_intracell_dom"/>
</dbReference>
<accession>A0A0G0HD19</accession>